<name>A0A7C8MC45_9PLEO</name>
<dbReference type="Gene3D" id="3.40.50.1820">
    <property type="entry name" value="alpha/beta hydrolase"/>
    <property type="match status" value="1"/>
</dbReference>
<proteinExistence type="predicted"/>
<evidence type="ECO:0000313" key="2">
    <source>
        <dbReference type="EMBL" id="KAF2874778.1"/>
    </source>
</evidence>
<dbReference type="AlphaFoldDB" id="A0A7C8MC45"/>
<sequence length="551" mass="60754">MSASEHLKHPTLECLLSGKPSASTIQYRGLKYASIPRRWAESTSNDALQIDSNRVFDATRFGPSCPQKRGGQAWDVSLVGDTTLAKEFGQGDDAKMDEFECLHLNITVPKTALAAKNTDGVGLPVFVWVHGGGLSLGSNSWPQYDLTKFVERSVRIGKPVIGVAINYRVNIFGFLASEELGIGGNLGYKDQAVAFRWIKKHIAGFGGDPTNITAAGESAGGISLSTLLCANIGNEGLFERVVIMSGETTLRKPRNKKWQEAMYQDQLKYLGASKLDVADRRRLFNETDAEELVQRLPLAQHFCGFIDGKWLKEDPTLMSLANPRSKLHKPDWCKEFVIGDTAHDGTILKARILDAPNTFDHLQDLCSRHLTPSQTHALLSAYQLHPPPPPAQLPQHLLHLASELRFYLPVLSAHRGWTTSSPPLRAHRYHFHIANPVPGPYKGLSSHELDVACLLLNFEHAFDAQSYAAALQMADRFVRFVNGEGWAEEGCVVVFEGRGAQEVEVGAYDKRFRGGRGKVLEGIGEERVWGLAEAWQGVRGEEGVEGRGARL</sequence>
<comment type="caution">
    <text evidence="2">The sequence shown here is derived from an EMBL/GenBank/DDBJ whole genome shotgun (WGS) entry which is preliminary data.</text>
</comment>
<dbReference type="OrthoDB" id="3200163at2759"/>
<dbReference type="PANTHER" id="PTHR11559">
    <property type="entry name" value="CARBOXYLESTERASE"/>
    <property type="match status" value="1"/>
</dbReference>
<dbReference type="SUPFAM" id="SSF53474">
    <property type="entry name" value="alpha/beta-Hydrolases"/>
    <property type="match status" value="1"/>
</dbReference>
<dbReference type="InterPro" id="IPR029058">
    <property type="entry name" value="AB_hydrolase_fold"/>
</dbReference>
<dbReference type="InterPro" id="IPR050309">
    <property type="entry name" value="Type-B_Carboxylest/Lipase"/>
</dbReference>
<dbReference type="EMBL" id="JAADJZ010000005">
    <property type="protein sequence ID" value="KAF2874778.1"/>
    <property type="molecule type" value="Genomic_DNA"/>
</dbReference>
<accession>A0A7C8MC45</accession>
<evidence type="ECO:0000313" key="3">
    <source>
        <dbReference type="Proteomes" id="UP000481861"/>
    </source>
</evidence>
<organism evidence="2 3">
    <name type="scientific">Massariosphaeria phaeospora</name>
    <dbReference type="NCBI Taxonomy" id="100035"/>
    <lineage>
        <taxon>Eukaryota</taxon>
        <taxon>Fungi</taxon>
        <taxon>Dikarya</taxon>
        <taxon>Ascomycota</taxon>
        <taxon>Pezizomycotina</taxon>
        <taxon>Dothideomycetes</taxon>
        <taxon>Pleosporomycetidae</taxon>
        <taxon>Pleosporales</taxon>
        <taxon>Pleosporales incertae sedis</taxon>
        <taxon>Massariosphaeria</taxon>
    </lineage>
</organism>
<dbReference type="Proteomes" id="UP000481861">
    <property type="component" value="Unassembled WGS sequence"/>
</dbReference>
<keyword evidence="3" id="KW-1185">Reference proteome</keyword>
<dbReference type="InterPro" id="IPR002018">
    <property type="entry name" value="CarbesteraseB"/>
</dbReference>
<protein>
    <submittedName>
        <fullName evidence="2">Para-nitrobenzyl esterase</fullName>
    </submittedName>
</protein>
<evidence type="ECO:0000259" key="1">
    <source>
        <dbReference type="Pfam" id="PF00135"/>
    </source>
</evidence>
<reference evidence="2 3" key="1">
    <citation type="submission" date="2020-01" db="EMBL/GenBank/DDBJ databases">
        <authorList>
            <consortium name="DOE Joint Genome Institute"/>
            <person name="Haridas S."/>
            <person name="Albert R."/>
            <person name="Binder M."/>
            <person name="Bloem J."/>
            <person name="Labutti K."/>
            <person name="Salamov A."/>
            <person name="Andreopoulos B."/>
            <person name="Baker S.E."/>
            <person name="Barry K."/>
            <person name="Bills G."/>
            <person name="Bluhm B.H."/>
            <person name="Cannon C."/>
            <person name="Castanera R."/>
            <person name="Culley D.E."/>
            <person name="Daum C."/>
            <person name="Ezra D."/>
            <person name="Gonzalez J.B."/>
            <person name="Henrissat B."/>
            <person name="Kuo A."/>
            <person name="Liang C."/>
            <person name="Lipzen A."/>
            <person name="Lutzoni F."/>
            <person name="Magnuson J."/>
            <person name="Mondo S."/>
            <person name="Nolan M."/>
            <person name="Ohm R."/>
            <person name="Pangilinan J."/>
            <person name="Park H.-J.H."/>
            <person name="Ramirez L."/>
            <person name="Alfaro M."/>
            <person name="Sun H."/>
            <person name="Tritt A."/>
            <person name="Yoshinaga Y."/>
            <person name="Zwiers L.-H.L."/>
            <person name="Turgeon B.G."/>
            <person name="Goodwin S.B."/>
            <person name="Spatafora J.W."/>
            <person name="Crous P.W."/>
            <person name="Grigoriev I.V."/>
        </authorList>
    </citation>
    <scope>NUCLEOTIDE SEQUENCE [LARGE SCALE GENOMIC DNA]</scope>
    <source>
        <strain evidence="2 3">CBS 611.86</strain>
    </source>
</reference>
<dbReference type="Pfam" id="PF00135">
    <property type="entry name" value="COesterase"/>
    <property type="match status" value="1"/>
</dbReference>
<feature type="domain" description="Carboxylesterase type B" evidence="1">
    <location>
        <begin position="23"/>
        <end position="455"/>
    </location>
</feature>
<gene>
    <name evidence="2" type="ORF">BDV95DRAFT_656388</name>
</gene>